<dbReference type="EMBL" id="JABZRA010000061">
    <property type="protein sequence ID" value="MBF1272828.1"/>
    <property type="molecule type" value="Genomic_DNA"/>
</dbReference>
<comment type="caution">
    <text evidence="1">The sequence shown here is derived from an EMBL/GenBank/DDBJ whole genome shotgun (WGS) entry which is preliminary data.</text>
</comment>
<accession>A0A7W9W1S4</accession>
<dbReference type="PANTHER" id="PTHR42792:SF1">
    <property type="entry name" value="FLAGELLAR HOOK-ASSOCIATED PROTEIN 3"/>
    <property type="match status" value="1"/>
</dbReference>
<evidence type="ECO:0000313" key="2">
    <source>
        <dbReference type="EMBL" id="MBF1272828.1"/>
    </source>
</evidence>
<dbReference type="SUPFAM" id="SSF64518">
    <property type="entry name" value="Phase 1 flagellin"/>
    <property type="match status" value="1"/>
</dbReference>
<evidence type="ECO:0000313" key="1">
    <source>
        <dbReference type="EMBL" id="MBB6041165.1"/>
    </source>
</evidence>
<name>A0A7W9W1S4_9FIRM</name>
<keyword evidence="1" id="KW-0966">Cell projection</keyword>
<dbReference type="Proteomes" id="UP000775770">
    <property type="component" value="Unassembled WGS sequence"/>
</dbReference>
<dbReference type="AlphaFoldDB" id="A0A7W9W1S4"/>
<dbReference type="GeneID" id="85014682"/>
<protein>
    <submittedName>
        <fullName evidence="1">Flagellar hook-associated protein 3 FlgL</fullName>
    </submittedName>
</protein>
<dbReference type="RefSeq" id="WP_183683739.1">
    <property type="nucleotide sequence ID" value="NZ_CAUQUA010000011.1"/>
</dbReference>
<dbReference type="InterPro" id="IPR001492">
    <property type="entry name" value="Flagellin"/>
</dbReference>
<dbReference type="GO" id="GO:0005198">
    <property type="term" value="F:structural molecule activity"/>
    <property type="evidence" value="ECO:0007669"/>
    <property type="project" value="InterPro"/>
</dbReference>
<reference evidence="2" key="1">
    <citation type="submission" date="2020-04" db="EMBL/GenBank/DDBJ databases">
        <title>Deep metagenomics examines the oral microbiome during advanced dental caries in children, revealing novel taxa and co-occurrences with host molecules.</title>
        <authorList>
            <person name="Baker J.L."/>
            <person name="Morton J.T."/>
            <person name="Dinis M."/>
            <person name="Alvarez R."/>
            <person name="Tran N.C."/>
            <person name="Knight R."/>
            <person name="Edlund A."/>
        </authorList>
    </citation>
    <scope>NUCLEOTIDE SEQUENCE</scope>
    <source>
        <strain evidence="2">JCVI_38_bin.19</strain>
    </source>
</reference>
<dbReference type="Proteomes" id="UP000522163">
    <property type="component" value="Unassembled WGS sequence"/>
</dbReference>
<keyword evidence="1" id="KW-0969">Cilium</keyword>
<reference evidence="1 3" key="2">
    <citation type="submission" date="2020-08" db="EMBL/GenBank/DDBJ databases">
        <title>Genomic Encyclopedia of Type Strains, Phase IV (KMG-IV): sequencing the most valuable type-strain genomes for metagenomic binning, comparative biology and taxonomic classification.</title>
        <authorList>
            <person name="Goeker M."/>
        </authorList>
    </citation>
    <scope>NUCLEOTIDE SEQUENCE [LARGE SCALE GENOMIC DNA]</scope>
    <source>
        <strain evidence="1 3">DSM 17245</strain>
    </source>
</reference>
<gene>
    <name evidence="1" type="ORF">HNQ46_001142</name>
    <name evidence="2" type="ORF">HXM90_05335</name>
</gene>
<proteinExistence type="predicted"/>
<dbReference type="EMBL" id="JACHHH010000005">
    <property type="protein sequence ID" value="MBB6041165.1"/>
    <property type="molecule type" value="Genomic_DNA"/>
</dbReference>
<dbReference type="GO" id="GO:0009288">
    <property type="term" value="C:bacterial-type flagellum"/>
    <property type="evidence" value="ECO:0007669"/>
    <property type="project" value="InterPro"/>
</dbReference>
<keyword evidence="1" id="KW-0282">Flagellum</keyword>
<dbReference type="Gene3D" id="1.20.1330.10">
    <property type="entry name" value="f41 fragment of flagellin, N-terminal domain"/>
    <property type="match status" value="1"/>
</dbReference>
<evidence type="ECO:0000313" key="3">
    <source>
        <dbReference type="Proteomes" id="UP000522163"/>
    </source>
</evidence>
<sequence>MRVTARTYYQDYAKSVGNLHGKLNESMEQVSTGRKYKAADENPIAYYAGKRMDNQYMDAESKKGIIDDVKNRLYQQEKGALSIQEDMRAVNTKVLAISNDSQNANEGTVGTYETEFTQRLHSVVNTLNSQYDNFYVYGGNDMTTVPFSLKEDLNGTNPSITLTYTHKFPGDAKATELNIKYSYDGTNYKNEFSGTDADGNALNENDSLKMILSAMREQGKMSTGYGSLRDRSTLLDTYTGGLNMITGLSSDTLRGLSDADAIQRIKGASNGGPVVAEEDSLVNSPVALMSKAILTSHQYKEALKTNTNVSTAKSRFHKDMSDFINQNDDAEARVSDSYRELGIKYAALETTQSKLDITMDTLQEEYTSKLGVDPYDAVVKMYSYQYSYNAAMKVGSNIMQSSLFDFVGR</sequence>
<organism evidence="1 3">
    <name type="scientific">Oribacterium sinus</name>
    <dbReference type="NCBI Taxonomy" id="237576"/>
    <lineage>
        <taxon>Bacteria</taxon>
        <taxon>Bacillati</taxon>
        <taxon>Bacillota</taxon>
        <taxon>Clostridia</taxon>
        <taxon>Lachnospirales</taxon>
        <taxon>Lachnospiraceae</taxon>
        <taxon>Oribacterium</taxon>
    </lineage>
</organism>
<dbReference type="PANTHER" id="PTHR42792">
    <property type="entry name" value="FLAGELLIN"/>
    <property type="match status" value="1"/>
</dbReference>